<feature type="transmembrane region" description="Helical" evidence="7">
    <location>
        <begin position="341"/>
        <end position="359"/>
    </location>
</feature>
<dbReference type="VEuPathDB" id="PiroplasmaDB:BEWA_044820"/>
<keyword evidence="5 7" id="KW-0472">Membrane</keyword>
<evidence type="ECO:0000256" key="6">
    <source>
        <dbReference type="ARBA" id="ARBA00024338"/>
    </source>
</evidence>
<reference evidence="9 10" key="1">
    <citation type="journal article" date="2012" name="BMC Genomics">
        <title>Comparative genomic analysis and phylogenetic position of Theileria equi.</title>
        <authorList>
            <person name="Kappmeyer L.S."/>
            <person name="Thiagarajan M."/>
            <person name="Herndon D.R."/>
            <person name="Ramsay J.D."/>
            <person name="Caler E."/>
            <person name="Djikeng A."/>
            <person name="Gillespie J.J."/>
            <person name="Lau A.O."/>
            <person name="Roalson E.H."/>
            <person name="Silva J.C."/>
            <person name="Silva M.G."/>
            <person name="Suarez C.E."/>
            <person name="Ueti M.W."/>
            <person name="Nene V.M."/>
            <person name="Mealey R.H."/>
            <person name="Knowles D.P."/>
            <person name="Brayton K.A."/>
        </authorList>
    </citation>
    <scope>NUCLEOTIDE SEQUENCE [LARGE SCALE GENOMIC DNA]</scope>
    <source>
        <strain evidence="9 10">WA</strain>
    </source>
</reference>
<dbReference type="GO" id="GO:0022857">
    <property type="term" value="F:transmembrane transporter activity"/>
    <property type="evidence" value="ECO:0007669"/>
    <property type="project" value="InterPro"/>
</dbReference>
<evidence type="ECO:0000256" key="3">
    <source>
        <dbReference type="ARBA" id="ARBA00022692"/>
    </source>
</evidence>
<feature type="transmembrane region" description="Helical" evidence="7">
    <location>
        <begin position="144"/>
        <end position="166"/>
    </location>
</feature>
<evidence type="ECO:0000256" key="4">
    <source>
        <dbReference type="ARBA" id="ARBA00022989"/>
    </source>
</evidence>
<dbReference type="PANTHER" id="PTHR23505">
    <property type="entry name" value="SPINSTER"/>
    <property type="match status" value="1"/>
</dbReference>
<gene>
    <name evidence="9" type="ORF">BEWA_044820</name>
</gene>
<feature type="transmembrane region" description="Helical" evidence="7">
    <location>
        <begin position="87"/>
        <end position="117"/>
    </location>
</feature>
<keyword evidence="10" id="KW-1185">Reference proteome</keyword>
<dbReference type="InterPro" id="IPR044770">
    <property type="entry name" value="MFS_spinster-like"/>
</dbReference>
<keyword evidence="3 7" id="KW-0812">Transmembrane</keyword>
<dbReference type="InterPro" id="IPR036259">
    <property type="entry name" value="MFS_trans_sf"/>
</dbReference>
<comment type="subcellular location">
    <subcellularLocation>
        <location evidence="1">Membrane</location>
        <topology evidence="1">Multi-pass membrane protein</topology>
    </subcellularLocation>
</comment>
<evidence type="ECO:0000313" key="9">
    <source>
        <dbReference type="EMBL" id="EKX74402.1"/>
    </source>
</evidence>
<keyword evidence="4 7" id="KW-1133">Transmembrane helix</keyword>
<dbReference type="Gene3D" id="1.20.1250.20">
    <property type="entry name" value="MFS general substrate transporter like domains"/>
    <property type="match status" value="2"/>
</dbReference>
<dbReference type="EMBL" id="ACOU01000001">
    <property type="protein sequence ID" value="EKX74402.1"/>
    <property type="molecule type" value="Genomic_DNA"/>
</dbReference>
<sequence length="473" mass="52299">MDYDMISEVPMEDQQTRSRRSKFVFSLLSLATFVEYFNAQFLFASMRGLEKSLGLSPEKLSHFAMAEEFALVSFIPVWGVLSDIYELRYLLTIAVFVTGCLSIILSTVSSFGFMLLIRLFKGATVGSVTPSAQKYIVTRKDISIGLAFGIIHSTACIARLVCSVVVTNFSSTVFFGIYGWRICSFIFGSFCILVSPFLMLMPNINRRPRGLDADRNVPLMLRIKHFLGFLFTNVKETFMTKTSRILPILIFIGDGPFIAASFVTLYFQYMGLSDLKAGLSTGLLIIGSIFGGVLGGMCSDYCHAKSPRYGRLLFGAANMVIRIVTFALIFGVINIDNIQQLYPFLAALLMINGATYITLSCVDRAILADVVMPSCQSFAVAFNVAISGIGSSVTFTPLLGMLTERVYGYQPIQTDLRDAPKELIINNGIALRNSITIMSMGTTAMLFVLYLLLCKSFGKDAENIRERAILEKV</sequence>
<evidence type="ECO:0000256" key="1">
    <source>
        <dbReference type="ARBA" id="ARBA00004141"/>
    </source>
</evidence>
<dbReference type="PROSITE" id="PS50850">
    <property type="entry name" value="MFS"/>
    <property type="match status" value="1"/>
</dbReference>
<dbReference type="GO" id="GO:0016020">
    <property type="term" value="C:membrane"/>
    <property type="evidence" value="ECO:0007669"/>
    <property type="project" value="UniProtKB-SubCell"/>
</dbReference>
<dbReference type="PANTHER" id="PTHR23505:SF52">
    <property type="entry name" value="MAJOR FACILITATOR SUPERFAMILY PROTEIN"/>
    <property type="match status" value="1"/>
</dbReference>
<proteinExistence type="inferred from homology"/>
<protein>
    <recommendedName>
        <fullName evidence="8">Major facilitator superfamily (MFS) profile domain-containing protein</fullName>
    </recommendedName>
</protein>
<feature type="transmembrane region" description="Helical" evidence="7">
    <location>
        <begin position="245"/>
        <end position="267"/>
    </location>
</feature>
<accession>L1LG38</accession>
<dbReference type="STRING" id="1537102.L1LG38"/>
<dbReference type="InterPro" id="IPR011701">
    <property type="entry name" value="MFS"/>
</dbReference>
<dbReference type="KEGG" id="beq:BEWA_044820"/>
<dbReference type="AlphaFoldDB" id="L1LG38"/>
<evidence type="ECO:0000256" key="2">
    <source>
        <dbReference type="ARBA" id="ARBA00022448"/>
    </source>
</evidence>
<dbReference type="OrthoDB" id="440755at2759"/>
<dbReference type="eggNOG" id="KOG1330">
    <property type="taxonomic scope" value="Eukaryota"/>
</dbReference>
<keyword evidence="2" id="KW-0813">Transport</keyword>
<feature type="transmembrane region" description="Helical" evidence="7">
    <location>
        <begin position="312"/>
        <end position="335"/>
    </location>
</feature>
<feature type="transmembrane region" description="Helical" evidence="7">
    <location>
        <begin position="435"/>
        <end position="453"/>
    </location>
</feature>
<dbReference type="Proteomes" id="UP000031512">
    <property type="component" value="Unassembled WGS sequence"/>
</dbReference>
<feature type="transmembrane region" description="Helical" evidence="7">
    <location>
        <begin position="178"/>
        <end position="200"/>
    </location>
</feature>
<organism evidence="9 10">
    <name type="scientific">Theileria equi strain WA</name>
    <dbReference type="NCBI Taxonomy" id="1537102"/>
    <lineage>
        <taxon>Eukaryota</taxon>
        <taxon>Sar</taxon>
        <taxon>Alveolata</taxon>
        <taxon>Apicomplexa</taxon>
        <taxon>Aconoidasida</taxon>
        <taxon>Piroplasmida</taxon>
        <taxon>Theileriidae</taxon>
        <taxon>Theileria</taxon>
    </lineage>
</organism>
<dbReference type="RefSeq" id="XP_004833854.1">
    <property type="nucleotide sequence ID" value="XM_004833797.1"/>
</dbReference>
<evidence type="ECO:0000256" key="5">
    <source>
        <dbReference type="ARBA" id="ARBA00023136"/>
    </source>
</evidence>
<feature type="transmembrane region" description="Helical" evidence="7">
    <location>
        <begin position="23"/>
        <end position="43"/>
    </location>
</feature>
<dbReference type="Pfam" id="PF07690">
    <property type="entry name" value="MFS_1"/>
    <property type="match status" value="1"/>
</dbReference>
<dbReference type="GeneID" id="15806709"/>
<dbReference type="SUPFAM" id="SSF103473">
    <property type="entry name" value="MFS general substrate transporter"/>
    <property type="match status" value="1"/>
</dbReference>
<name>L1LG38_THEEQ</name>
<evidence type="ECO:0000256" key="7">
    <source>
        <dbReference type="SAM" id="Phobius"/>
    </source>
</evidence>
<comment type="similarity">
    <text evidence="6">Belongs to the major facilitator superfamily. Spinster (TC 2.A.1.49) family.</text>
</comment>
<evidence type="ECO:0000259" key="8">
    <source>
        <dbReference type="PROSITE" id="PS50850"/>
    </source>
</evidence>
<feature type="domain" description="Major facilitator superfamily (MFS) profile" evidence="8">
    <location>
        <begin position="24"/>
        <end position="459"/>
    </location>
</feature>
<dbReference type="InterPro" id="IPR020846">
    <property type="entry name" value="MFS_dom"/>
</dbReference>
<feature type="transmembrane region" description="Helical" evidence="7">
    <location>
        <begin position="279"/>
        <end position="300"/>
    </location>
</feature>
<evidence type="ECO:0000313" key="10">
    <source>
        <dbReference type="Proteomes" id="UP000031512"/>
    </source>
</evidence>
<feature type="transmembrane region" description="Helical" evidence="7">
    <location>
        <begin position="380"/>
        <end position="402"/>
    </location>
</feature>
<comment type="caution">
    <text evidence="9">The sequence shown here is derived from an EMBL/GenBank/DDBJ whole genome shotgun (WGS) entry which is preliminary data.</text>
</comment>